<gene>
    <name evidence="1" type="primary">ybhA_2</name>
    <name evidence="1" type="ORF">NCTC4837_03303</name>
</gene>
<evidence type="ECO:0000313" key="1">
    <source>
        <dbReference type="EMBL" id="SPZ78607.1"/>
    </source>
</evidence>
<proteinExistence type="predicted"/>
<protein>
    <submittedName>
        <fullName evidence="1">Cof family hydrolase</fullName>
    </submittedName>
</protein>
<accession>A0A2X2I8T8</accession>
<keyword evidence="1" id="KW-0378">Hydrolase</keyword>
<dbReference type="EMBL" id="UAUQ01000013">
    <property type="protein sequence ID" value="SPZ78607.1"/>
    <property type="molecule type" value="Genomic_DNA"/>
</dbReference>
<dbReference type="AlphaFoldDB" id="A0A2X2I8T8"/>
<evidence type="ECO:0000313" key="2">
    <source>
        <dbReference type="Proteomes" id="UP000251082"/>
    </source>
</evidence>
<sequence length="30" mass="3526">MPVNKALQLIEMLNEHHIHGLMYVDDAMVY</sequence>
<dbReference type="Proteomes" id="UP000251082">
    <property type="component" value="Unassembled WGS sequence"/>
</dbReference>
<organism evidence="1 2">
    <name type="scientific">Shigella dysenteriae</name>
    <dbReference type="NCBI Taxonomy" id="622"/>
    <lineage>
        <taxon>Bacteria</taxon>
        <taxon>Pseudomonadati</taxon>
        <taxon>Pseudomonadota</taxon>
        <taxon>Gammaproteobacteria</taxon>
        <taxon>Enterobacterales</taxon>
        <taxon>Enterobacteriaceae</taxon>
        <taxon>Shigella</taxon>
    </lineage>
</organism>
<reference evidence="1 2" key="1">
    <citation type="submission" date="2018-06" db="EMBL/GenBank/DDBJ databases">
        <authorList>
            <consortium name="Pathogen Informatics"/>
            <person name="Doyle S."/>
        </authorList>
    </citation>
    <scope>NUCLEOTIDE SEQUENCE [LARGE SCALE GENOMIC DNA]</scope>
    <source>
        <strain evidence="1 2">NCTC4837</strain>
    </source>
</reference>
<dbReference type="GO" id="GO:0016787">
    <property type="term" value="F:hydrolase activity"/>
    <property type="evidence" value="ECO:0007669"/>
    <property type="project" value="UniProtKB-KW"/>
</dbReference>
<name>A0A2X2I8T8_SHIDY</name>